<dbReference type="InterPro" id="IPR015803">
    <property type="entry name" value="Cys-tRNA-ligase"/>
</dbReference>
<comment type="similarity">
    <text evidence="2 13">Belongs to the class-I aminoacyl-tRNA synthetase family.</text>
</comment>
<dbReference type="InterPro" id="IPR032678">
    <property type="entry name" value="tRNA-synt_1_cat_dom"/>
</dbReference>
<feature type="binding site" evidence="13">
    <location>
        <position position="213"/>
    </location>
    <ligand>
        <name>Zn(2+)</name>
        <dbReference type="ChEBI" id="CHEBI:29105"/>
    </ligand>
</feature>
<dbReference type="GO" id="GO:0004817">
    <property type="term" value="F:cysteine-tRNA ligase activity"/>
    <property type="evidence" value="ECO:0007669"/>
    <property type="project" value="UniProtKB-UniRule"/>
</dbReference>
<dbReference type="SUPFAM" id="SSF47323">
    <property type="entry name" value="Anticodon-binding domain of a subclass of class I aminoacyl-tRNA synthetases"/>
    <property type="match status" value="1"/>
</dbReference>
<feature type="binding site" evidence="13">
    <location>
        <position position="273"/>
    </location>
    <ligand>
        <name>ATP</name>
        <dbReference type="ChEBI" id="CHEBI:30616"/>
    </ligand>
</feature>
<keyword evidence="5 13" id="KW-0436">Ligase</keyword>
<sequence length="497" mass="56374">MTIKLYNFLTRKKENLKPLKKGVVGLYTCGPTVYSFAHIGNFRAYIFEDILKRSLKYSGLKVKHVMNITDVEDKIIKNASVSGKTIFEFTKPYEVAFYNDLKKLNIEPAWKYPKATDHIKEMISVIKALIKNKLAYKADGSVYFDVSKFKKYGKLSRLRKSDFPGKSDFHRTDSDEYDKSSAQDFVLWKAKKGGEPSWPSPFGEGRPGWHIECSAMSMKYLGKSFDIHAGGIDLLFPHHENEIAQSEGATKKRFVKYFIEGEHLLVDGKKMSKSLGNVFTLRDLENKNFDPLAFRYLLLGARYRTQLNFTLESLKAAQISLGRLQEFVLSLKLKSAGERFSEMTKAQILRGLAQSRHGGTSRAILQQENMRAGAKSGAKALESASDNFQIAVSNDLDTPKALAQVWGVVNEYNKNGKKYDAGEVLGLLLEFDRVLGLGLADVREPEKPSDEISQFLKEREEARKVRDFTSADLLRQKIYDLGWEIQDTPDGPRLKKI</sequence>
<keyword evidence="9 13" id="KW-0067">ATP-binding</keyword>
<keyword evidence="4 13" id="KW-0963">Cytoplasm</keyword>
<dbReference type="Proteomes" id="UP000034736">
    <property type="component" value="Unassembled WGS sequence"/>
</dbReference>
<evidence type="ECO:0000256" key="4">
    <source>
        <dbReference type="ARBA" id="ARBA00022490"/>
    </source>
</evidence>
<comment type="cofactor">
    <cofactor evidence="13">
        <name>Zn(2+)</name>
        <dbReference type="ChEBI" id="CHEBI:29105"/>
    </cofactor>
    <text evidence="13">Binds 1 zinc ion per subunit.</text>
</comment>
<dbReference type="InterPro" id="IPR009080">
    <property type="entry name" value="tRNAsynth_Ia_anticodon-bd"/>
</dbReference>
<comment type="subunit">
    <text evidence="3 13">Monomer.</text>
</comment>
<keyword evidence="7 13" id="KW-0547">Nucleotide-binding</keyword>
<dbReference type="Pfam" id="PF01406">
    <property type="entry name" value="tRNA-synt_1e"/>
    <property type="match status" value="1"/>
</dbReference>
<dbReference type="CDD" id="cd00672">
    <property type="entry name" value="CysRS_core"/>
    <property type="match status" value="1"/>
</dbReference>
<dbReference type="GO" id="GO:0005829">
    <property type="term" value="C:cytosol"/>
    <property type="evidence" value="ECO:0007669"/>
    <property type="project" value="TreeGrafter"/>
</dbReference>
<dbReference type="HAMAP" id="MF_00041">
    <property type="entry name" value="Cys_tRNA_synth"/>
    <property type="match status" value="1"/>
</dbReference>
<evidence type="ECO:0000256" key="3">
    <source>
        <dbReference type="ARBA" id="ARBA00011245"/>
    </source>
</evidence>
<dbReference type="AlphaFoldDB" id="A0A0G1H764"/>
<evidence type="ECO:0000256" key="7">
    <source>
        <dbReference type="ARBA" id="ARBA00022741"/>
    </source>
</evidence>
<accession>A0A0G1H764</accession>
<dbReference type="GO" id="GO:0008270">
    <property type="term" value="F:zinc ion binding"/>
    <property type="evidence" value="ECO:0007669"/>
    <property type="project" value="UniProtKB-UniRule"/>
</dbReference>
<keyword evidence="6 13" id="KW-0479">Metal-binding</keyword>
<reference evidence="15 16" key="1">
    <citation type="journal article" date="2015" name="Nature">
        <title>rRNA introns, odd ribosomes, and small enigmatic genomes across a large radiation of phyla.</title>
        <authorList>
            <person name="Brown C.T."/>
            <person name="Hug L.A."/>
            <person name="Thomas B.C."/>
            <person name="Sharon I."/>
            <person name="Castelle C.J."/>
            <person name="Singh A."/>
            <person name="Wilkins M.J."/>
            <person name="Williams K.H."/>
            <person name="Banfield J.F."/>
        </authorList>
    </citation>
    <scope>NUCLEOTIDE SEQUENCE [LARGE SCALE GENOMIC DNA]</scope>
</reference>
<keyword evidence="11 13" id="KW-0030">Aminoacyl-tRNA synthetase</keyword>
<comment type="subcellular location">
    <subcellularLocation>
        <location evidence="1 13">Cytoplasm</location>
    </subcellularLocation>
</comment>
<dbReference type="PRINTS" id="PR00983">
    <property type="entry name" value="TRNASYNTHCYS"/>
</dbReference>
<evidence type="ECO:0000256" key="12">
    <source>
        <dbReference type="ARBA" id="ARBA00047398"/>
    </source>
</evidence>
<organism evidence="15 16">
    <name type="scientific">Candidatus Giovannonibacteria bacterium GW2011_GWA2_44_13b</name>
    <dbReference type="NCBI Taxonomy" id="1618647"/>
    <lineage>
        <taxon>Bacteria</taxon>
        <taxon>Candidatus Giovannoniibacteriota</taxon>
    </lineage>
</organism>
<feature type="domain" description="tRNA synthetases class I catalytic" evidence="14">
    <location>
        <begin position="17"/>
        <end position="318"/>
    </location>
</feature>
<dbReference type="Gene3D" id="3.40.50.620">
    <property type="entry name" value="HUPs"/>
    <property type="match status" value="1"/>
</dbReference>
<comment type="catalytic activity">
    <reaction evidence="12 13">
        <text>tRNA(Cys) + L-cysteine + ATP = L-cysteinyl-tRNA(Cys) + AMP + diphosphate</text>
        <dbReference type="Rhea" id="RHEA:17773"/>
        <dbReference type="Rhea" id="RHEA-COMP:9661"/>
        <dbReference type="Rhea" id="RHEA-COMP:9679"/>
        <dbReference type="ChEBI" id="CHEBI:30616"/>
        <dbReference type="ChEBI" id="CHEBI:33019"/>
        <dbReference type="ChEBI" id="CHEBI:35235"/>
        <dbReference type="ChEBI" id="CHEBI:78442"/>
        <dbReference type="ChEBI" id="CHEBI:78517"/>
        <dbReference type="ChEBI" id="CHEBI:456215"/>
        <dbReference type="EC" id="6.1.1.16"/>
    </reaction>
</comment>
<comment type="caution">
    <text evidence="15">The sequence shown here is derived from an EMBL/GenBank/DDBJ whole genome shotgun (WGS) entry which is preliminary data.</text>
</comment>
<feature type="short sequence motif" description="'HIGH' region" evidence="13">
    <location>
        <begin position="31"/>
        <end position="41"/>
    </location>
</feature>
<evidence type="ECO:0000256" key="5">
    <source>
        <dbReference type="ARBA" id="ARBA00022598"/>
    </source>
</evidence>
<evidence type="ECO:0000256" key="11">
    <source>
        <dbReference type="ARBA" id="ARBA00023146"/>
    </source>
</evidence>
<feature type="binding site" evidence="13">
    <location>
        <position position="238"/>
    </location>
    <ligand>
        <name>Zn(2+)</name>
        <dbReference type="ChEBI" id="CHEBI:29105"/>
    </ligand>
</feature>
<feature type="binding site" evidence="13">
    <location>
        <position position="242"/>
    </location>
    <ligand>
        <name>Zn(2+)</name>
        <dbReference type="ChEBI" id="CHEBI:29105"/>
    </ligand>
</feature>
<dbReference type="InterPro" id="IPR014729">
    <property type="entry name" value="Rossmann-like_a/b/a_fold"/>
</dbReference>
<evidence type="ECO:0000256" key="13">
    <source>
        <dbReference type="HAMAP-Rule" id="MF_00041"/>
    </source>
</evidence>
<keyword evidence="10 13" id="KW-0648">Protein biosynthesis</keyword>
<protein>
    <recommendedName>
        <fullName evidence="13">Cysteine--tRNA ligase</fullName>
        <ecNumber evidence="13">6.1.1.16</ecNumber>
    </recommendedName>
    <alternativeName>
        <fullName evidence="13">Cysteinyl-tRNA synthetase</fullName>
        <shortName evidence="13">CysRS</shortName>
    </alternativeName>
</protein>
<dbReference type="GO" id="GO:0005524">
    <property type="term" value="F:ATP binding"/>
    <property type="evidence" value="ECO:0007669"/>
    <property type="project" value="UniProtKB-UniRule"/>
</dbReference>
<dbReference type="SUPFAM" id="SSF52374">
    <property type="entry name" value="Nucleotidylyl transferase"/>
    <property type="match status" value="1"/>
</dbReference>
<evidence type="ECO:0000256" key="10">
    <source>
        <dbReference type="ARBA" id="ARBA00022917"/>
    </source>
</evidence>
<dbReference type="EC" id="6.1.1.16" evidence="13"/>
<name>A0A0G1H764_9BACT</name>
<evidence type="ECO:0000256" key="9">
    <source>
        <dbReference type="ARBA" id="ARBA00022840"/>
    </source>
</evidence>
<dbReference type="PANTHER" id="PTHR10890:SF3">
    <property type="entry name" value="CYSTEINE--TRNA LIGASE, CYTOPLASMIC"/>
    <property type="match status" value="1"/>
</dbReference>
<dbReference type="FunFam" id="3.40.50.620:FF:000130">
    <property type="entry name" value="Cysteine--tRNA ligase"/>
    <property type="match status" value="1"/>
</dbReference>
<dbReference type="EMBL" id="LCHU01000001">
    <property type="protein sequence ID" value="KKT42353.1"/>
    <property type="molecule type" value="Genomic_DNA"/>
</dbReference>
<evidence type="ECO:0000256" key="2">
    <source>
        <dbReference type="ARBA" id="ARBA00005594"/>
    </source>
</evidence>
<keyword evidence="8 13" id="KW-0862">Zinc</keyword>
<dbReference type="InterPro" id="IPR024909">
    <property type="entry name" value="Cys-tRNA/MSH_ligase"/>
</dbReference>
<evidence type="ECO:0000313" key="16">
    <source>
        <dbReference type="Proteomes" id="UP000034736"/>
    </source>
</evidence>
<proteinExistence type="inferred from homology"/>
<dbReference type="NCBIfam" id="TIGR00435">
    <property type="entry name" value="cysS"/>
    <property type="match status" value="1"/>
</dbReference>
<gene>
    <name evidence="13" type="primary">cysS</name>
    <name evidence="15" type="ORF">UW30_C0001G0078</name>
</gene>
<evidence type="ECO:0000256" key="1">
    <source>
        <dbReference type="ARBA" id="ARBA00004496"/>
    </source>
</evidence>
<feature type="short sequence motif" description="'KMSKS' region" evidence="13">
    <location>
        <begin position="270"/>
        <end position="274"/>
    </location>
</feature>
<evidence type="ECO:0000259" key="14">
    <source>
        <dbReference type="Pfam" id="PF01406"/>
    </source>
</evidence>
<dbReference type="PATRIC" id="fig|1618647.3.peg.78"/>
<feature type="binding site" evidence="13">
    <location>
        <position position="29"/>
    </location>
    <ligand>
        <name>Zn(2+)</name>
        <dbReference type="ChEBI" id="CHEBI:29105"/>
    </ligand>
</feature>
<dbReference type="STRING" id="1618647.UW30_C0001G0078"/>
<evidence type="ECO:0000313" key="15">
    <source>
        <dbReference type="EMBL" id="KKT42353.1"/>
    </source>
</evidence>
<dbReference type="PANTHER" id="PTHR10890">
    <property type="entry name" value="CYSTEINYL-TRNA SYNTHETASE"/>
    <property type="match status" value="1"/>
</dbReference>
<dbReference type="Gene3D" id="1.20.120.1910">
    <property type="entry name" value="Cysteine-tRNA ligase, C-terminal anti-codon recognition domain"/>
    <property type="match status" value="1"/>
</dbReference>
<dbReference type="GO" id="GO:0006423">
    <property type="term" value="P:cysteinyl-tRNA aminoacylation"/>
    <property type="evidence" value="ECO:0007669"/>
    <property type="project" value="UniProtKB-UniRule"/>
</dbReference>
<evidence type="ECO:0000256" key="8">
    <source>
        <dbReference type="ARBA" id="ARBA00022833"/>
    </source>
</evidence>
<evidence type="ECO:0000256" key="6">
    <source>
        <dbReference type="ARBA" id="ARBA00022723"/>
    </source>
</evidence>